<feature type="region of interest" description="Disordered" evidence="1">
    <location>
        <begin position="143"/>
        <end position="166"/>
    </location>
</feature>
<dbReference type="PANTHER" id="PTHR31793">
    <property type="entry name" value="4-HYDROXYBENZOYL-COA THIOESTERASE FAMILY MEMBER"/>
    <property type="match status" value="1"/>
</dbReference>
<dbReference type="Pfam" id="PF13279">
    <property type="entry name" value="4HBT_2"/>
    <property type="match status" value="1"/>
</dbReference>
<evidence type="ECO:0000313" key="2">
    <source>
        <dbReference type="EMBL" id="CUH52928.1"/>
    </source>
</evidence>
<evidence type="ECO:0000256" key="1">
    <source>
        <dbReference type="SAM" id="MobiDB-lite"/>
    </source>
</evidence>
<evidence type="ECO:0000313" key="3">
    <source>
        <dbReference type="Proteomes" id="UP000054823"/>
    </source>
</evidence>
<dbReference type="OrthoDB" id="9803287at2"/>
<dbReference type="EMBL" id="CYPW01000024">
    <property type="protein sequence ID" value="CUH52928.1"/>
    <property type="molecule type" value="Genomic_DNA"/>
</dbReference>
<dbReference type="InterPro" id="IPR029069">
    <property type="entry name" value="HotDog_dom_sf"/>
</dbReference>
<dbReference type="SUPFAM" id="SSF54637">
    <property type="entry name" value="Thioesterase/thiol ester dehydrase-isomerase"/>
    <property type="match status" value="1"/>
</dbReference>
<gene>
    <name evidence="2" type="primary">lcdH_1</name>
    <name evidence="2" type="ORF">SHM7688_02375</name>
</gene>
<dbReference type="Proteomes" id="UP000054823">
    <property type="component" value="Unassembled WGS sequence"/>
</dbReference>
<proteinExistence type="predicted"/>
<dbReference type="PANTHER" id="PTHR31793:SF2">
    <property type="entry name" value="BLR1345 PROTEIN"/>
    <property type="match status" value="1"/>
</dbReference>
<dbReference type="Gene3D" id="3.10.129.10">
    <property type="entry name" value="Hotdog Thioesterase"/>
    <property type="match status" value="1"/>
</dbReference>
<organism evidence="2 3">
    <name type="scientific">Shimia marina</name>
    <dbReference type="NCBI Taxonomy" id="321267"/>
    <lineage>
        <taxon>Bacteria</taxon>
        <taxon>Pseudomonadati</taxon>
        <taxon>Pseudomonadota</taxon>
        <taxon>Alphaproteobacteria</taxon>
        <taxon>Rhodobacterales</taxon>
        <taxon>Roseobacteraceae</taxon>
    </lineage>
</organism>
<dbReference type="RefSeq" id="WP_058240110.1">
    <property type="nucleotide sequence ID" value="NZ_CYPW01000024.1"/>
</dbReference>
<dbReference type="AlphaFoldDB" id="A0A0P1ESK1"/>
<sequence>MTYDAPFLSKPMAVEAQWLDYNGHLNMAFYNVLFDRGVDQVYAPLGLGPEYRDRTGHTTFSAEFHVCYIRELHLGDQVRASFQLLDHGPKSFHFYQELRHVDGWLAATGEGIGLHIDQSGPRVAAMPAEIQTQFNIMAQTHSGLPRPERVGRPMGLRKPLDALTRA</sequence>
<name>A0A0P1ESK1_9RHOB</name>
<keyword evidence="2" id="KW-0560">Oxidoreductase</keyword>
<accession>A0A0P1ESK1</accession>
<dbReference type="EC" id="1.1.1.108" evidence="2"/>
<dbReference type="CDD" id="cd00586">
    <property type="entry name" value="4HBT"/>
    <property type="match status" value="1"/>
</dbReference>
<reference evidence="2 3" key="1">
    <citation type="submission" date="2015-09" db="EMBL/GenBank/DDBJ databases">
        <authorList>
            <consortium name="Swine Surveillance"/>
        </authorList>
    </citation>
    <scope>NUCLEOTIDE SEQUENCE [LARGE SCALE GENOMIC DNA]</scope>
    <source>
        <strain evidence="2 3">CECT 7688</strain>
    </source>
</reference>
<dbReference type="GO" id="GO:0047728">
    <property type="term" value="F:carnitine 3-dehydrogenase activity"/>
    <property type="evidence" value="ECO:0007669"/>
    <property type="project" value="UniProtKB-EC"/>
</dbReference>
<dbReference type="STRING" id="321267.SHM7688_02375"/>
<dbReference type="InterPro" id="IPR050563">
    <property type="entry name" value="4-hydroxybenzoyl-CoA_TE"/>
</dbReference>
<protein>
    <submittedName>
        <fullName evidence="2">L-carnitine dehydrogenase</fullName>
        <ecNumber evidence="2">1.1.1.108</ecNumber>
    </submittedName>
</protein>
<keyword evidence="3" id="KW-1185">Reference proteome</keyword>
<dbReference type="GO" id="GO:0047617">
    <property type="term" value="F:fatty acyl-CoA hydrolase activity"/>
    <property type="evidence" value="ECO:0007669"/>
    <property type="project" value="TreeGrafter"/>
</dbReference>